<evidence type="ECO:0000313" key="3">
    <source>
        <dbReference type="Proteomes" id="UP000254186"/>
    </source>
</evidence>
<protein>
    <recommendedName>
        <fullName evidence="4">Lipoprotein</fullName>
    </recommendedName>
</protein>
<evidence type="ECO:0008006" key="4">
    <source>
        <dbReference type="Google" id="ProtNLM"/>
    </source>
</evidence>
<dbReference type="EMBL" id="UGHY01000002">
    <property type="protein sequence ID" value="STP05526.1"/>
    <property type="molecule type" value="Genomic_DNA"/>
</dbReference>
<name>A0A377JIY7_HAEPA</name>
<evidence type="ECO:0000256" key="1">
    <source>
        <dbReference type="SAM" id="SignalP"/>
    </source>
</evidence>
<dbReference type="RefSeq" id="WP_115180311.1">
    <property type="nucleotide sequence ID" value="NZ_UGHY01000002.1"/>
</dbReference>
<dbReference type="PROSITE" id="PS51257">
    <property type="entry name" value="PROKAR_LIPOPROTEIN"/>
    <property type="match status" value="1"/>
</dbReference>
<reference evidence="2 3" key="1">
    <citation type="submission" date="2018-06" db="EMBL/GenBank/DDBJ databases">
        <authorList>
            <consortium name="Pathogen Informatics"/>
            <person name="Doyle S."/>
        </authorList>
    </citation>
    <scope>NUCLEOTIDE SEQUENCE [LARGE SCALE GENOMIC DNA]</scope>
    <source>
        <strain evidence="2 3">NCTC10672</strain>
    </source>
</reference>
<feature type="signal peptide" evidence="1">
    <location>
        <begin position="1"/>
        <end position="23"/>
    </location>
</feature>
<proteinExistence type="predicted"/>
<dbReference type="Proteomes" id="UP000254186">
    <property type="component" value="Unassembled WGS sequence"/>
</dbReference>
<sequence length="163" mass="18661">MKKMLLKLVGLSIIGLTLASCEANPNTYGGAVIKLPTQEKNWTRQPLENAKFLRRGMTEAEVIQIMGEPVTREFQERRSALQWCSTGTIGTNNPYDRFLLAAFTDERLTEIKNFSNKDEFMELAAQVKQNGGIDCANLIQNVHWLDEPNEIIEHRTRDMNQYQ</sequence>
<accession>A0A377JIY7</accession>
<evidence type="ECO:0000313" key="2">
    <source>
        <dbReference type="EMBL" id="STP05526.1"/>
    </source>
</evidence>
<organism evidence="2 3">
    <name type="scientific">Haemophilus parainfluenzae</name>
    <dbReference type="NCBI Taxonomy" id="729"/>
    <lineage>
        <taxon>Bacteria</taxon>
        <taxon>Pseudomonadati</taxon>
        <taxon>Pseudomonadota</taxon>
        <taxon>Gammaproteobacteria</taxon>
        <taxon>Pasteurellales</taxon>
        <taxon>Pasteurellaceae</taxon>
        <taxon>Haemophilus</taxon>
    </lineage>
</organism>
<feature type="chain" id="PRO_5016573319" description="Lipoprotein" evidence="1">
    <location>
        <begin position="24"/>
        <end position="163"/>
    </location>
</feature>
<dbReference type="AlphaFoldDB" id="A0A377JIY7"/>
<gene>
    <name evidence="2" type="ORF">NCTC10672_01490</name>
</gene>
<keyword evidence="1" id="KW-0732">Signal</keyword>